<dbReference type="PANTHER" id="PTHR21090">
    <property type="entry name" value="AROM/DEHYDROQUINATE SYNTHASE"/>
    <property type="match status" value="1"/>
</dbReference>
<evidence type="ECO:0000256" key="3">
    <source>
        <dbReference type="ARBA" id="ARBA00012450"/>
    </source>
</evidence>
<evidence type="ECO:0000313" key="10">
    <source>
        <dbReference type="EMBL" id="NKE44852.1"/>
    </source>
</evidence>
<evidence type="ECO:0000256" key="6">
    <source>
        <dbReference type="ARBA" id="ARBA00023141"/>
    </source>
</evidence>
<name>A0ABX1EXM3_9PROT</name>
<dbReference type="EMBL" id="JAAVTX010000002">
    <property type="protein sequence ID" value="NKE44852.1"/>
    <property type="molecule type" value="Genomic_DNA"/>
</dbReference>
<keyword evidence="5" id="KW-0808">Transferase</keyword>
<comment type="pathway">
    <text evidence="1">Metabolic intermediate biosynthesis; chorismate biosynthesis; chorismate from D-erythrose 4-phosphate and phosphoenolpyruvate: step 6/7.</text>
</comment>
<comment type="similarity">
    <text evidence="2">Belongs to the EPSP synthase family.</text>
</comment>
<reference evidence="10 11" key="1">
    <citation type="submission" date="2020-03" db="EMBL/GenBank/DDBJ databases">
        <title>Roseomonas selenitidurans sp. nov. isolated from soil.</title>
        <authorList>
            <person name="Liu H."/>
        </authorList>
    </citation>
    <scope>NUCLEOTIDE SEQUENCE [LARGE SCALE GENOMIC DNA]</scope>
    <source>
        <strain evidence="10 11">JCM 15073</strain>
    </source>
</reference>
<dbReference type="InterPro" id="IPR006264">
    <property type="entry name" value="EPSP_synthase"/>
</dbReference>
<proteinExistence type="inferred from homology"/>
<dbReference type="EC" id="2.5.1.19" evidence="3"/>
<dbReference type="InterPro" id="IPR036968">
    <property type="entry name" value="Enolpyruvate_Tfrase_sf"/>
</dbReference>
<organism evidence="10 11">
    <name type="scientific">Falsiroseomonas frigidaquae</name>
    <dbReference type="NCBI Taxonomy" id="487318"/>
    <lineage>
        <taxon>Bacteria</taxon>
        <taxon>Pseudomonadati</taxon>
        <taxon>Pseudomonadota</taxon>
        <taxon>Alphaproteobacteria</taxon>
        <taxon>Acetobacterales</taxon>
        <taxon>Roseomonadaceae</taxon>
        <taxon>Falsiroseomonas</taxon>
    </lineage>
</organism>
<dbReference type="PANTHER" id="PTHR21090:SF5">
    <property type="entry name" value="PENTAFUNCTIONAL AROM POLYPEPTIDE"/>
    <property type="match status" value="1"/>
</dbReference>
<dbReference type="Gene3D" id="3.65.10.10">
    <property type="entry name" value="Enolpyruvate transferase domain"/>
    <property type="match status" value="2"/>
</dbReference>
<gene>
    <name evidence="10" type="ORF">HB662_08685</name>
</gene>
<keyword evidence="4" id="KW-0028">Amino-acid biosynthesis</keyword>
<keyword evidence="6" id="KW-0057">Aromatic amino acid biosynthesis</keyword>
<dbReference type="PIRSF" id="PIRSF000505">
    <property type="entry name" value="EPSPS"/>
    <property type="match status" value="1"/>
</dbReference>
<keyword evidence="11" id="KW-1185">Reference proteome</keyword>
<protein>
    <recommendedName>
        <fullName evidence="3">3-phosphoshikimate 1-carboxyvinyltransferase</fullName>
        <ecNumber evidence="3">2.5.1.19</ecNumber>
    </recommendedName>
    <alternativeName>
        <fullName evidence="7">5-enolpyruvylshikimate-3-phosphate synthase</fullName>
    </alternativeName>
</protein>
<evidence type="ECO:0000256" key="2">
    <source>
        <dbReference type="ARBA" id="ARBA00009948"/>
    </source>
</evidence>
<dbReference type="InterPro" id="IPR013792">
    <property type="entry name" value="RNA3'P_cycl/enolpyr_Trfase_a/b"/>
</dbReference>
<evidence type="ECO:0000259" key="9">
    <source>
        <dbReference type="Pfam" id="PF00275"/>
    </source>
</evidence>
<evidence type="ECO:0000313" key="11">
    <source>
        <dbReference type="Proteomes" id="UP000765160"/>
    </source>
</evidence>
<evidence type="ECO:0000256" key="7">
    <source>
        <dbReference type="ARBA" id="ARBA00030046"/>
    </source>
</evidence>
<comment type="caution">
    <text evidence="10">The sequence shown here is derived from an EMBL/GenBank/DDBJ whole genome shotgun (WGS) entry which is preliminary data.</text>
</comment>
<sequence>MQAPSETAPKPPRAAAPLSGAVAVPGDRAISHLALILGALAAGTTTITGLLEAPDVLRSAAALRALGARVEKAGDGSWRVAGRGIGGLVEPADVLDLGHADGAAPLFCGLLAGHPMLAVVTGDAALRQQPMRWLTDPLAGTGARFASRAGGRPPLVVEGMAEPLPLDCRLTLPSAELKAADLKAACLLAGLCARGTTRVWEAVATPGHAEHLLRHFGATVRVSPEGEGQLVELDGQPELVAGSVAVPGDPAAAAFLAVAALLVPGSVLTLRQVGLDPLRSAIFAALRAMGAQILEQGPSKAVGQVVADLLVRASTLSAIDLPTGTCREADIPLLAVAAACARGTTRLRGVEHPAPIAALLAANGIGHEMEGNDLLVHGTGAPPEGGGLVETQMNACIALSALVLGLATRRPVRIDDGGCMEAAFPGLRALIGAPAGVA</sequence>
<evidence type="ECO:0000256" key="1">
    <source>
        <dbReference type="ARBA" id="ARBA00004811"/>
    </source>
</evidence>
<evidence type="ECO:0000256" key="5">
    <source>
        <dbReference type="ARBA" id="ARBA00022679"/>
    </source>
</evidence>
<dbReference type="Pfam" id="PF00275">
    <property type="entry name" value="EPSP_synthase"/>
    <property type="match status" value="1"/>
</dbReference>
<dbReference type="RefSeq" id="WP_168049221.1">
    <property type="nucleotide sequence ID" value="NZ_JAATJR010000002.1"/>
</dbReference>
<evidence type="ECO:0000256" key="4">
    <source>
        <dbReference type="ARBA" id="ARBA00022605"/>
    </source>
</evidence>
<dbReference type="SUPFAM" id="SSF55205">
    <property type="entry name" value="EPT/RTPC-like"/>
    <property type="match status" value="1"/>
</dbReference>
<comment type="catalytic activity">
    <reaction evidence="8">
        <text>3-phosphoshikimate + phosphoenolpyruvate = 5-O-(1-carboxyvinyl)-3-phosphoshikimate + phosphate</text>
        <dbReference type="Rhea" id="RHEA:21256"/>
        <dbReference type="ChEBI" id="CHEBI:43474"/>
        <dbReference type="ChEBI" id="CHEBI:57701"/>
        <dbReference type="ChEBI" id="CHEBI:58702"/>
        <dbReference type="ChEBI" id="CHEBI:145989"/>
        <dbReference type="EC" id="2.5.1.19"/>
    </reaction>
    <physiologicalReaction direction="left-to-right" evidence="8">
        <dbReference type="Rhea" id="RHEA:21257"/>
    </physiologicalReaction>
</comment>
<accession>A0ABX1EXM3</accession>
<feature type="domain" description="Enolpyruvate transferase" evidence="9">
    <location>
        <begin position="14"/>
        <end position="427"/>
    </location>
</feature>
<dbReference type="Proteomes" id="UP000765160">
    <property type="component" value="Unassembled WGS sequence"/>
</dbReference>
<dbReference type="InterPro" id="IPR001986">
    <property type="entry name" value="Enolpyruvate_Tfrase_dom"/>
</dbReference>
<evidence type="ECO:0000256" key="8">
    <source>
        <dbReference type="ARBA" id="ARBA00044633"/>
    </source>
</evidence>